<keyword evidence="1" id="KW-0472">Membrane</keyword>
<dbReference type="Proteomes" id="UP000078046">
    <property type="component" value="Unassembled WGS sequence"/>
</dbReference>
<comment type="caution">
    <text evidence="3">The sequence shown here is derived from an EMBL/GenBank/DDBJ whole genome shotgun (WGS) entry which is preliminary data.</text>
</comment>
<organism evidence="3 4">
    <name type="scientific">Intoshia linei</name>
    <dbReference type="NCBI Taxonomy" id="1819745"/>
    <lineage>
        <taxon>Eukaryota</taxon>
        <taxon>Metazoa</taxon>
        <taxon>Spiralia</taxon>
        <taxon>Lophotrochozoa</taxon>
        <taxon>Mesozoa</taxon>
        <taxon>Orthonectida</taxon>
        <taxon>Rhopaluridae</taxon>
        <taxon>Intoshia</taxon>
    </lineage>
</organism>
<feature type="transmembrane region" description="Helical" evidence="1">
    <location>
        <begin position="1085"/>
        <end position="1109"/>
    </location>
</feature>
<dbReference type="InterPro" id="IPR026123">
    <property type="entry name" value="STIL"/>
</dbReference>
<dbReference type="PANTHER" id="PTHR15128">
    <property type="entry name" value="TAL1 SCL INTERRUPTING LOCUS"/>
    <property type="match status" value="1"/>
</dbReference>
<feature type="domain" description="STIL N-terminal" evidence="2">
    <location>
        <begin position="16"/>
        <end position="319"/>
    </location>
</feature>
<proteinExistence type="predicted"/>
<dbReference type="Pfam" id="PF15253">
    <property type="entry name" value="STIL_N"/>
    <property type="match status" value="1"/>
</dbReference>
<dbReference type="GO" id="GO:0005815">
    <property type="term" value="C:microtubule organizing center"/>
    <property type="evidence" value="ECO:0007669"/>
    <property type="project" value="TreeGrafter"/>
</dbReference>
<dbReference type="OrthoDB" id="76173at2759"/>
<dbReference type="EMBL" id="LWCA01000916">
    <property type="protein sequence ID" value="OAF66496.1"/>
    <property type="molecule type" value="Genomic_DNA"/>
</dbReference>
<keyword evidence="1" id="KW-1133">Transmembrane helix</keyword>
<dbReference type="GO" id="GO:0007052">
    <property type="term" value="P:mitotic spindle organization"/>
    <property type="evidence" value="ECO:0007669"/>
    <property type="project" value="TreeGrafter"/>
</dbReference>
<dbReference type="PANTHER" id="PTHR15128:SF0">
    <property type="entry name" value="SCL-INTERRUPTING LOCUS PROTEIN"/>
    <property type="match status" value="1"/>
</dbReference>
<keyword evidence="1" id="KW-0812">Transmembrane</keyword>
<reference evidence="3 4" key="1">
    <citation type="submission" date="2016-04" db="EMBL/GenBank/DDBJ databases">
        <title>The genome of Intoshia linei affirms orthonectids as highly simplified spiralians.</title>
        <authorList>
            <person name="Mikhailov K.V."/>
            <person name="Slusarev G.S."/>
            <person name="Nikitin M.A."/>
            <person name="Logacheva M.D."/>
            <person name="Penin A."/>
            <person name="Aleoshin V."/>
            <person name="Panchin Y.V."/>
        </authorList>
    </citation>
    <scope>NUCLEOTIDE SEQUENCE [LARGE SCALE GENOMIC DNA]</scope>
    <source>
        <strain evidence="3">Intl2013</strain>
        <tissue evidence="3">Whole animal</tissue>
    </source>
</reference>
<evidence type="ECO:0000313" key="3">
    <source>
        <dbReference type="EMBL" id="OAF66496.1"/>
    </source>
</evidence>
<accession>A0A177AWY3</accession>
<evidence type="ECO:0000259" key="2">
    <source>
        <dbReference type="Pfam" id="PF15253"/>
    </source>
</evidence>
<dbReference type="InterPro" id="IPR057731">
    <property type="entry name" value="STIL_N"/>
</dbReference>
<evidence type="ECO:0000313" key="4">
    <source>
        <dbReference type="Proteomes" id="UP000078046"/>
    </source>
</evidence>
<dbReference type="GO" id="GO:0071539">
    <property type="term" value="P:protein localization to centrosome"/>
    <property type="evidence" value="ECO:0007669"/>
    <property type="project" value="TreeGrafter"/>
</dbReference>
<sequence length="1125" mass="129489">MDYGSFIEFPITRSILWHTKAVNPEDSPQLIYNHDFLLEMDYRLLRNIGRLSSRLKNNDNYEEVILMSSVEYDNEANRIKIIMDRMEVAPYIDDMYLSENDLVPPDVYFKCSIKKTSNVDQMKDFALQELLNNCSGQAFRGNSHNYLIASKGRIIFHKTFEEGLNRDINSFHIDFYLIAPRTIFSLVKILSPTIVTTPLSKSLLSPSQCVRYGYLSMDKSRNIIMLMSEDIRTKEVPLVGVWVCGVKSLQDCFVWNIFLKYWYSLNIKKANKTNFLLLLTLADKSITFYDVKLKDPAESHDLKFSLYSCHTIVNVNMVKCSYVNLKTDFRTNDKETLDIPFVPFKNTFSKSQTGNDLDEFHYNSSQFIFSDLMKKLNVFPPKKIEKPSNIPYLTSRILPCESTNSISKKSSFYRLFGECEPVNVSFPRRDVSAFIDDIHSTICESETNLKLKMKNVNIQDNDNENSTLSHKNAITQPIISDQCDQEKALDLSYKGKLENSEKANSLSSFSKGESVASVDNYKKYLEDKIDSMEATMVELFNRHSQQVSDLKSQVDEIHLIQKKYFKNLCRVCKHKLHSTAKVDDVDANYDKQNGDSDSDCLDSNKERLFDSEGILKLENKIEKMWDFYAQHSSKNISPNSSSENWKFKQLDNITQQHYLVDKYDKNVNDVDLSRIADSHAKKYLSLDKMTKLSEMKLPKNHQVVEKISDKTNSVYGLPTSCMSIHTQQYMHNHGLFLDNENSEDKLDDQLDPFQKIPSKIIKNEEILKNPFGISSNSNNENVLPSTIHFQDELVLTSSPKKDTTIPDETTIDNLCIKMLSKVFHVLWIVNVLTQELPIDNKIDIENIFVAPNPIIDSEDVAVTKVLMDLNVTADSKMFPIINALNITQNVSNLSVNSAEYHETFALWGLSMNILHTGESAFLRAYSTNNSIQAMETCNNMCLDRDNCNVINVDVQVNTVWGLDEFLEIKCKFYDCINYPCSINKTNPQISIFGFPWNLINVPKFIKNNSQSILNEDINFYANSAKLQQIVSNFKTSIMKMFTFDGNVTDILDVDLHEKYKRNKFISIRIANSTDQMHIYDFNTTLVMLTMVGFVVLVLSFGTIVLYWTFSGKLVKFPSIQRYRKC</sequence>
<protein>
    <recommendedName>
        <fullName evidence="2">STIL N-terminal domain-containing protein</fullName>
    </recommendedName>
</protein>
<evidence type="ECO:0000256" key="1">
    <source>
        <dbReference type="SAM" id="Phobius"/>
    </source>
</evidence>
<dbReference type="GO" id="GO:0007224">
    <property type="term" value="P:smoothened signaling pathway"/>
    <property type="evidence" value="ECO:0007669"/>
    <property type="project" value="TreeGrafter"/>
</dbReference>
<gene>
    <name evidence="3" type="ORF">A3Q56_05772</name>
</gene>
<name>A0A177AWY3_9BILA</name>
<dbReference type="GO" id="GO:0031023">
    <property type="term" value="P:microtubule organizing center organization"/>
    <property type="evidence" value="ECO:0007669"/>
    <property type="project" value="TreeGrafter"/>
</dbReference>
<keyword evidence="4" id="KW-1185">Reference proteome</keyword>
<dbReference type="AlphaFoldDB" id="A0A177AWY3"/>